<organism evidence="2 3">
    <name type="scientific">Ensete ventricosum</name>
    <name type="common">Abyssinian banana</name>
    <name type="synonym">Musa ensete</name>
    <dbReference type="NCBI Taxonomy" id="4639"/>
    <lineage>
        <taxon>Eukaryota</taxon>
        <taxon>Viridiplantae</taxon>
        <taxon>Streptophyta</taxon>
        <taxon>Embryophyta</taxon>
        <taxon>Tracheophyta</taxon>
        <taxon>Spermatophyta</taxon>
        <taxon>Magnoliopsida</taxon>
        <taxon>Liliopsida</taxon>
        <taxon>Zingiberales</taxon>
        <taxon>Musaceae</taxon>
        <taxon>Ensete</taxon>
    </lineage>
</organism>
<evidence type="ECO:0000313" key="2">
    <source>
        <dbReference type="EMBL" id="RRT58707.1"/>
    </source>
</evidence>
<dbReference type="EMBL" id="AMZH03008554">
    <property type="protein sequence ID" value="RRT58707.1"/>
    <property type="molecule type" value="Genomic_DNA"/>
</dbReference>
<gene>
    <name evidence="2" type="ORF">B296_00000170</name>
</gene>
<reference evidence="2 3" key="1">
    <citation type="journal article" date="2014" name="Agronomy (Basel)">
        <title>A Draft Genome Sequence for Ensete ventricosum, the Drought-Tolerant Tree Against Hunger.</title>
        <authorList>
            <person name="Harrison J."/>
            <person name="Moore K.A."/>
            <person name="Paszkiewicz K."/>
            <person name="Jones T."/>
            <person name="Grant M."/>
            <person name="Ambacheew D."/>
            <person name="Muzemil S."/>
            <person name="Studholme D.J."/>
        </authorList>
    </citation>
    <scope>NUCLEOTIDE SEQUENCE [LARGE SCALE GENOMIC DNA]</scope>
</reference>
<evidence type="ECO:0000313" key="3">
    <source>
        <dbReference type="Proteomes" id="UP000287651"/>
    </source>
</evidence>
<proteinExistence type="predicted"/>
<dbReference type="Proteomes" id="UP000287651">
    <property type="component" value="Unassembled WGS sequence"/>
</dbReference>
<comment type="caution">
    <text evidence="2">The sequence shown here is derived from an EMBL/GenBank/DDBJ whole genome shotgun (WGS) entry which is preliminary data.</text>
</comment>
<accession>A0A426Z404</accession>
<feature type="region of interest" description="Disordered" evidence="1">
    <location>
        <begin position="34"/>
        <end position="58"/>
    </location>
</feature>
<protein>
    <submittedName>
        <fullName evidence="2">Uncharacterized protein</fullName>
    </submittedName>
</protein>
<dbReference type="AlphaFoldDB" id="A0A426Z404"/>
<name>A0A426Z404_ENSVE</name>
<sequence length="208" mass="24208">MPCRVDKGKQYRVCWLTFRVALPSPLHQQIRSKIMASSQGDSRHHRSSKLKDYGRFSQGHRHHSRVVFPHRWTLEPEPCSSQRSEGGKRREEVDRDQYHKLDQKIELDQGQAQYQEKVSGFRARTVPIFYYLEKKQGKQRLVGSRARLINVQRSNFKSSSSVVDNSRCSYLKQKKERVLLASLTWKERMLPKLAANEAAAKDAKLALT</sequence>
<evidence type="ECO:0000256" key="1">
    <source>
        <dbReference type="SAM" id="MobiDB-lite"/>
    </source>
</evidence>